<evidence type="ECO:0000256" key="1">
    <source>
        <dbReference type="SAM" id="Coils"/>
    </source>
</evidence>
<sequence length="209" mass="24866">MCNAICFKRGYGVFDSKSIQQKRLKPKVFFFGQEINEALRVNRKQEVTIANLRKEARRYREELEIALKSKNTIEDAPKIARFPNKQRRSSKEVQTSIQFHQTGSISSSLFDSSAKNMRQLDHSDTFTDKLLNVTFELHEQLSNCYSRRNREHKELDRFVDGLSKMYQRNMMQLRHQQRKELENVSITLQKSTQDHLDFLVKEQHKLKQR</sequence>
<dbReference type="Proteomes" id="UP000728185">
    <property type="component" value="Unassembled WGS sequence"/>
</dbReference>
<evidence type="ECO:0000313" key="3">
    <source>
        <dbReference type="Proteomes" id="UP000728185"/>
    </source>
</evidence>
<proteinExistence type="predicted"/>
<evidence type="ECO:0000313" key="2">
    <source>
        <dbReference type="EMBL" id="KAA0195979.1"/>
    </source>
</evidence>
<organism evidence="2 3">
    <name type="scientific">Fasciolopsis buskii</name>
    <dbReference type="NCBI Taxonomy" id="27845"/>
    <lineage>
        <taxon>Eukaryota</taxon>
        <taxon>Metazoa</taxon>
        <taxon>Spiralia</taxon>
        <taxon>Lophotrochozoa</taxon>
        <taxon>Platyhelminthes</taxon>
        <taxon>Trematoda</taxon>
        <taxon>Digenea</taxon>
        <taxon>Plagiorchiida</taxon>
        <taxon>Echinostomata</taxon>
        <taxon>Echinostomatoidea</taxon>
        <taxon>Fasciolidae</taxon>
        <taxon>Fasciolopsis</taxon>
    </lineage>
</organism>
<dbReference type="AlphaFoldDB" id="A0A8E0RZ14"/>
<keyword evidence="1" id="KW-0175">Coiled coil</keyword>
<feature type="coiled-coil region" evidence="1">
    <location>
        <begin position="35"/>
        <end position="69"/>
    </location>
</feature>
<comment type="caution">
    <text evidence="2">The sequence shown here is derived from an EMBL/GenBank/DDBJ whole genome shotgun (WGS) entry which is preliminary data.</text>
</comment>
<reference evidence="2" key="1">
    <citation type="submission" date="2019-05" db="EMBL/GenBank/DDBJ databases">
        <title>Annotation for the trematode Fasciolopsis buski.</title>
        <authorList>
            <person name="Choi Y.-J."/>
        </authorList>
    </citation>
    <scope>NUCLEOTIDE SEQUENCE</scope>
    <source>
        <strain evidence="2">HT</strain>
        <tissue evidence="2">Whole worm</tissue>
    </source>
</reference>
<name>A0A8E0RZ14_9TREM</name>
<dbReference type="EMBL" id="LUCM01003314">
    <property type="protein sequence ID" value="KAA0195979.1"/>
    <property type="molecule type" value="Genomic_DNA"/>
</dbReference>
<dbReference type="OrthoDB" id="6251992at2759"/>
<accession>A0A8E0RZ14</accession>
<gene>
    <name evidence="2" type="ORF">FBUS_01781</name>
</gene>
<protein>
    <submittedName>
        <fullName evidence="2">Uncharacterized protein</fullName>
    </submittedName>
</protein>
<keyword evidence="3" id="KW-1185">Reference proteome</keyword>